<evidence type="ECO:0000313" key="2">
    <source>
        <dbReference type="EnsemblPlants" id="AUR62038954-RA:cds"/>
    </source>
</evidence>
<evidence type="ECO:0000313" key="3">
    <source>
        <dbReference type="Proteomes" id="UP000596660"/>
    </source>
</evidence>
<sequence length="228" mass="26708">MYVLKKFGGLGFRNMRNFNKALLAKQAWRILTNEDSLMSKVLKGKYFPKTYFMEAKASQNGSFTWRSILSSREVLEKGARKLIGDGYATRIWNDPWIPTLPGFKVIPKQVEEMNELNYVRDLWSDRKWNLQLLNERFLSWEVQEICNVMISLFDTKDVWTRNFSKDGRFDVKSAYNMLTLKRAREQASCSPSAAIFKWNLIWNASVPPKVKNFSWKAVREGLATRKNL</sequence>
<protein>
    <recommendedName>
        <fullName evidence="1">Reverse transcriptase zinc-binding domain-containing protein</fullName>
    </recommendedName>
</protein>
<dbReference type="EnsemblPlants" id="AUR62038954-RA">
    <property type="protein sequence ID" value="AUR62038954-RA:cds"/>
    <property type="gene ID" value="AUR62038954"/>
</dbReference>
<name>A0A803N1L4_CHEQI</name>
<dbReference type="AlphaFoldDB" id="A0A803N1L4"/>
<dbReference type="Proteomes" id="UP000596660">
    <property type="component" value="Unplaced"/>
</dbReference>
<reference evidence="2" key="1">
    <citation type="journal article" date="2017" name="Nature">
        <title>The genome of Chenopodium quinoa.</title>
        <authorList>
            <person name="Jarvis D.E."/>
            <person name="Ho Y.S."/>
            <person name="Lightfoot D.J."/>
            <person name="Schmoeckel S.M."/>
            <person name="Li B."/>
            <person name="Borm T.J.A."/>
            <person name="Ohyanagi H."/>
            <person name="Mineta K."/>
            <person name="Michell C.T."/>
            <person name="Saber N."/>
            <person name="Kharbatia N.M."/>
            <person name="Rupper R.R."/>
            <person name="Sharp A.R."/>
            <person name="Dally N."/>
            <person name="Boughton B.A."/>
            <person name="Woo Y.H."/>
            <person name="Gao G."/>
            <person name="Schijlen E.G.W.M."/>
            <person name="Guo X."/>
            <person name="Momin A.A."/>
            <person name="Negrao S."/>
            <person name="Al-Babili S."/>
            <person name="Gehring C."/>
            <person name="Roessner U."/>
            <person name="Jung C."/>
            <person name="Murphy K."/>
            <person name="Arold S.T."/>
            <person name="Gojobori T."/>
            <person name="van der Linden C.G."/>
            <person name="van Loo E.N."/>
            <person name="Jellen E.N."/>
            <person name="Maughan P.J."/>
            <person name="Tester M."/>
        </authorList>
    </citation>
    <scope>NUCLEOTIDE SEQUENCE [LARGE SCALE GENOMIC DNA]</scope>
    <source>
        <strain evidence="2">cv. PI 614886</strain>
    </source>
</reference>
<evidence type="ECO:0000259" key="1">
    <source>
        <dbReference type="Pfam" id="PF13966"/>
    </source>
</evidence>
<keyword evidence="3" id="KW-1185">Reference proteome</keyword>
<dbReference type="Pfam" id="PF13966">
    <property type="entry name" value="zf-RVT"/>
    <property type="match status" value="1"/>
</dbReference>
<dbReference type="OMA" id="RSINIWE"/>
<accession>A0A803N1L4</accession>
<feature type="domain" description="Reverse transcriptase zinc-binding" evidence="1">
    <location>
        <begin position="169"/>
        <end position="228"/>
    </location>
</feature>
<dbReference type="InterPro" id="IPR026960">
    <property type="entry name" value="RVT-Znf"/>
</dbReference>
<proteinExistence type="predicted"/>
<organism evidence="2 3">
    <name type="scientific">Chenopodium quinoa</name>
    <name type="common">Quinoa</name>
    <dbReference type="NCBI Taxonomy" id="63459"/>
    <lineage>
        <taxon>Eukaryota</taxon>
        <taxon>Viridiplantae</taxon>
        <taxon>Streptophyta</taxon>
        <taxon>Embryophyta</taxon>
        <taxon>Tracheophyta</taxon>
        <taxon>Spermatophyta</taxon>
        <taxon>Magnoliopsida</taxon>
        <taxon>eudicotyledons</taxon>
        <taxon>Gunneridae</taxon>
        <taxon>Pentapetalae</taxon>
        <taxon>Caryophyllales</taxon>
        <taxon>Chenopodiaceae</taxon>
        <taxon>Chenopodioideae</taxon>
        <taxon>Atripliceae</taxon>
        <taxon>Chenopodium</taxon>
    </lineage>
</organism>
<reference evidence="2" key="2">
    <citation type="submission" date="2021-03" db="UniProtKB">
        <authorList>
            <consortium name="EnsemblPlants"/>
        </authorList>
    </citation>
    <scope>IDENTIFICATION</scope>
</reference>
<dbReference type="Gramene" id="AUR62038954-RA">
    <property type="protein sequence ID" value="AUR62038954-RA:cds"/>
    <property type="gene ID" value="AUR62038954"/>
</dbReference>